<dbReference type="InterPro" id="IPR025161">
    <property type="entry name" value="IS402-like_dom"/>
</dbReference>
<dbReference type="InterPro" id="IPR012337">
    <property type="entry name" value="RNaseH-like_sf"/>
</dbReference>
<dbReference type="SUPFAM" id="SSF53098">
    <property type="entry name" value="Ribonuclease H-like"/>
    <property type="match status" value="1"/>
</dbReference>
<dbReference type="RefSeq" id="WP_406700852.1">
    <property type="nucleotide sequence ID" value="NZ_CP155447.1"/>
</dbReference>
<dbReference type="AlphaFoldDB" id="A0AAU7CST0"/>
<evidence type="ECO:0000259" key="1">
    <source>
        <dbReference type="Pfam" id="PF01609"/>
    </source>
</evidence>
<dbReference type="GO" id="GO:0004803">
    <property type="term" value="F:transposase activity"/>
    <property type="evidence" value="ECO:0007669"/>
    <property type="project" value="InterPro"/>
</dbReference>
<evidence type="ECO:0000259" key="2">
    <source>
        <dbReference type="Pfam" id="PF13340"/>
    </source>
</evidence>
<accession>A0AAU7CST0</accession>
<dbReference type="Pfam" id="PF13340">
    <property type="entry name" value="DUF4096"/>
    <property type="match status" value="1"/>
</dbReference>
<dbReference type="Pfam" id="PF01609">
    <property type="entry name" value="DDE_Tnp_1"/>
    <property type="match status" value="1"/>
</dbReference>
<dbReference type="NCBIfam" id="NF033580">
    <property type="entry name" value="transpos_IS5_3"/>
    <property type="match status" value="1"/>
</dbReference>
<dbReference type="EMBL" id="CP155447">
    <property type="protein sequence ID" value="XBH08015.1"/>
    <property type="molecule type" value="Genomic_DNA"/>
</dbReference>
<feature type="domain" description="Insertion element IS402-like" evidence="2">
    <location>
        <begin position="6"/>
        <end position="79"/>
    </location>
</feature>
<protein>
    <submittedName>
        <fullName evidence="3">IS5 family transposase</fullName>
    </submittedName>
</protein>
<dbReference type="InterPro" id="IPR002559">
    <property type="entry name" value="Transposase_11"/>
</dbReference>
<sequence>MRRHEITDEHWERIKGFLPGQAADPGVTAADNRLFVNAVLWIAKTGAPWRDLPERFGNWNSVWRRFDRWSAKGVWLRIFEELKDPDLEWLILDSTVIRAHQHAAGAGKKGGSDQALGRSRGGFGTKLHIAVDGLGNPVEFILTGGQEADINQGDALIDGREFDAVIADKGYDGDKFVAAIEARGAAAVIPPKKNRIFKREYDKHLYKERNLAEQLISRIKQYRRVATRYDKTARNFLGFVHVAAVMVLLL</sequence>
<proteinExistence type="predicted"/>
<feature type="domain" description="Transposase IS4-like" evidence="1">
    <location>
        <begin position="90"/>
        <end position="247"/>
    </location>
</feature>
<name>A0AAU7CST0_9BACT</name>
<organism evidence="3">
    <name type="scientific">Singulisphaera sp. Ch08</name>
    <dbReference type="NCBI Taxonomy" id="3120278"/>
    <lineage>
        <taxon>Bacteria</taxon>
        <taxon>Pseudomonadati</taxon>
        <taxon>Planctomycetota</taxon>
        <taxon>Planctomycetia</taxon>
        <taxon>Isosphaerales</taxon>
        <taxon>Isosphaeraceae</taxon>
        <taxon>Singulisphaera</taxon>
    </lineage>
</organism>
<dbReference type="GO" id="GO:0006313">
    <property type="term" value="P:DNA transposition"/>
    <property type="evidence" value="ECO:0007669"/>
    <property type="project" value="InterPro"/>
</dbReference>
<dbReference type="PANTHER" id="PTHR30007">
    <property type="entry name" value="PHP DOMAIN PROTEIN"/>
    <property type="match status" value="1"/>
</dbReference>
<dbReference type="PANTHER" id="PTHR30007:SF1">
    <property type="entry name" value="BLR1914 PROTEIN"/>
    <property type="match status" value="1"/>
</dbReference>
<dbReference type="GO" id="GO:0003677">
    <property type="term" value="F:DNA binding"/>
    <property type="evidence" value="ECO:0007669"/>
    <property type="project" value="InterPro"/>
</dbReference>
<reference evidence="3" key="1">
    <citation type="submission" date="2024-05" db="EMBL/GenBank/DDBJ databases">
        <title>Planctomycetes of the genus Singulisphaera possess chitinolytic capabilities.</title>
        <authorList>
            <person name="Ivanova A."/>
        </authorList>
    </citation>
    <scope>NUCLEOTIDE SEQUENCE</scope>
    <source>
        <strain evidence="3">Ch08T</strain>
    </source>
</reference>
<gene>
    <name evidence="3" type="ORF">V5E97_18860</name>
</gene>
<evidence type="ECO:0000313" key="3">
    <source>
        <dbReference type="EMBL" id="XBH08015.1"/>
    </source>
</evidence>